<gene>
    <name evidence="1" type="ORF">VN24_04345</name>
</gene>
<reference evidence="2" key="2">
    <citation type="submission" date="2015-03" db="EMBL/GenBank/DDBJ databases">
        <title>Genome sequence of Paenibacillus beijingensis strain DSM 24997T.</title>
        <authorList>
            <person name="Kwak Y."/>
            <person name="Shin J.-H."/>
        </authorList>
    </citation>
    <scope>NUCLEOTIDE SEQUENCE [LARGE SCALE GENOMIC DNA]</scope>
    <source>
        <strain evidence="2">DSM 24997</strain>
    </source>
</reference>
<dbReference type="STRING" id="1126833.VN24_04345"/>
<dbReference type="AlphaFoldDB" id="A0A0D5NFQ8"/>
<name>A0A0D5NFQ8_9BACL</name>
<dbReference type="PATRIC" id="fig|1126833.4.peg.954"/>
<dbReference type="OrthoDB" id="9801456at2"/>
<organism evidence="1 2">
    <name type="scientific">Paenibacillus beijingensis</name>
    <dbReference type="NCBI Taxonomy" id="1126833"/>
    <lineage>
        <taxon>Bacteria</taxon>
        <taxon>Bacillati</taxon>
        <taxon>Bacillota</taxon>
        <taxon>Bacilli</taxon>
        <taxon>Bacillales</taxon>
        <taxon>Paenibacillaceae</taxon>
        <taxon>Paenibacillus</taxon>
    </lineage>
</organism>
<proteinExistence type="predicted"/>
<dbReference type="Pfam" id="PF00132">
    <property type="entry name" value="Hexapep"/>
    <property type="match status" value="1"/>
</dbReference>
<dbReference type="PANTHER" id="PTHR42811">
    <property type="entry name" value="SERINE ACETYLTRANSFERASE"/>
    <property type="match status" value="1"/>
</dbReference>
<dbReference type="InterPro" id="IPR001451">
    <property type="entry name" value="Hexapep"/>
</dbReference>
<evidence type="ECO:0000313" key="2">
    <source>
        <dbReference type="Proteomes" id="UP000032633"/>
    </source>
</evidence>
<sequence>MKIICQCEIPAATKIGKGGYFEHGANGTIMNRGVVIGTNAHTYHQVTIGKVGKKDGCPVIGDNVFIGAGAKIIGKIKIGNNVRIGANCVVH</sequence>
<dbReference type="InterPro" id="IPR011004">
    <property type="entry name" value="Trimer_LpxA-like_sf"/>
</dbReference>
<evidence type="ECO:0008006" key="3">
    <source>
        <dbReference type="Google" id="ProtNLM"/>
    </source>
</evidence>
<dbReference type="HOGENOM" id="CLU_051638_10_2_9"/>
<dbReference type="EMBL" id="CP011058">
    <property type="protein sequence ID" value="AJY73985.1"/>
    <property type="molecule type" value="Genomic_DNA"/>
</dbReference>
<reference evidence="1 2" key="1">
    <citation type="journal article" date="2015" name="J. Biotechnol.">
        <title>Complete genome sequence of Paenibacillus beijingensis 7188(T) (=DSM 24997(T)), a novel rhizobacterium from jujube garden soil.</title>
        <authorList>
            <person name="Kwak Y."/>
            <person name="Shin J.H."/>
        </authorList>
    </citation>
    <scope>NUCLEOTIDE SEQUENCE [LARGE SCALE GENOMIC DNA]</scope>
    <source>
        <strain evidence="1 2">DSM 24997</strain>
    </source>
</reference>
<dbReference type="RefSeq" id="WP_045669421.1">
    <property type="nucleotide sequence ID" value="NZ_CP011058.1"/>
</dbReference>
<dbReference type="SUPFAM" id="SSF51161">
    <property type="entry name" value="Trimeric LpxA-like enzymes"/>
    <property type="match status" value="1"/>
</dbReference>
<keyword evidence="2" id="KW-1185">Reference proteome</keyword>
<dbReference type="Gene3D" id="2.160.10.10">
    <property type="entry name" value="Hexapeptide repeat proteins"/>
    <property type="match status" value="1"/>
</dbReference>
<evidence type="ECO:0000313" key="1">
    <source>
        <dbReference type="EMBL" id="AJY73985.1"/>
    </source>
</evidence>
<protein>
    <recommendedName>
        <fullName evidence="3">Serine acetyltransferase</fullName>
    </recommendedName>
</protein>
<accession>A0A0D5NFQ8</accession>
<dbReference type="KEGG" id="pbj:VN24_04345"/>
<dbReference type="Proteomes" id="UP000032633">
    <property type="component" value="Chromosome"/>
</dbReference>